<reference evidence="1 2" key="1">
    <citation type="submission" date="2018-01" db="EMBL/GenBank/DDBJ databases">
        <title>Harnessing the power of phylogenomics to disentangle the directionality and signatures of interkingdom host jumping in the parasitic fungal genus Tolypocladium.</title>
        <authorList>
            <person name="Quandt C.A."/>
            <person name="Patterson W."/>
            <person name="Spatafora J.W."/>
        </authorList>
    </citation>
    <scope>NUCLEOTIDE SEQUENCE [LARGE SCALE GENOMIC DNA]</scope>
    <source>
        <strain evidence="1 2">NRBC 100945</strain>
    </source>
</reference>
<accession>A0A2S4KTH8</accession>
<dbReference type="Proteomes" id="UP000237481">
    <property type="component" value="Unassembled WGS sequence"/>
</dbReference>
<comment type="caution">
    <text evidence="1">The sequence shown here is derived from an EMBL/GenBank/DDBJ whole genome shotgun (WGS) entry which is preliminary data.</text>
</comment>
<evidence type="ECO:0000313" key="1">
    <source>
        <dbReference type="EMBL" id="POR33450.1"/>
    </source>
</evidence>
<name>A0A2S4KTH8_9HYPO</name>
<evidence type="ECO:0000313" key="2">
    <source>
        <dbReference type="Proteomes" id="UP000237481"/>
    </source>
</evidence>
<dbReference type="AlphaFoldDB" id="A0A2S4KTH8"/>
<proteinExistence type="predicted"/>
<gene>
    <name evidence="1" type="ORF">TPAR_06371</name>
</gene>
<keyword evidence="2" id="KW-1185">Reference proteome</keyword>
<protein>
    <submittedName>
        <fullName evidence="1">Uncharacterized protein</fullName>
    </submittedName>
</protein>
<sequence length="255" mass="28632">MDSQDKNASCDDRGTLKILQITRTLENCGIPCCICGVGALIYYGAGRVKATWEIRVPTDLIEKAASILKSQEYANFYIANPPPLPQPASLIHTYTHFQYIGLRTYFVLVPSDDIHIDCKPSNFQRSSNGLPYPKLNILIQSFLDASDSLSLCDVVDGSNVSEEWGSDNLNLQGKVDLEWIKKKNEAIKQSRVGQYAKGGLSGGIHVKFSERRVLWESIVRTKGARRGWTQPEETFATRFRLHGSPDPWLQHRQCS</sequence>
<dbReference type="EMBL" id="PKSG01000685">
    <property type="protein sequence ID" value="POR33450.1"/>
    <property type="molecule type" value="Genomic_DNA"/>
</dbReference>
<organism evidence="1 2">
    <name type="scientific">Tolypocladium paradoxum</name>
    <dbReference type="NCBI Taxonomy" id="94208"/>
    <lineage>
        <taxon>Eukaryota</taxon>
        <taxon>Fungi</taxon>
        <taxon>Dikarya</taxon>
        <taxon>Ascomycota</taxon>
        <taxon>Pezizomycotina</taxon>
        <taxon>Sordariomycetes</taxon>
        <taxon>Hypocreomycetidae</taxon>
        <taxon>Hypocreales</taxon>
        <taxon>Ophiocordycipitaceae</taxon>
        <taxon>Tolypocladium</taxon>
    </lineage>
</organism>
<dbReference type="OrthoDB" id="3259529at2759"/>